<protein>
    <recommendedName>
        <fullName evidence="1">RNA polymerase alpha subunit C-terminal domain-containing protein</fullName>
    </recommendedName>
</protein>
<dbReference type="Pfam" id="PF03118">
    <property type="entry name" value="RNA_pol_A_CTD"/>
    <property type="match status" value="1"/>
</dbReference>
<feature type="domain" description="RNA polymerase alpha subunit C-terminal" evidence="1">
    <location>
        <begin position="4"/>
        <end position="59"/>
    </location>
</feature>
<dbReference type="Proteomes" id="UP000618943">
    <property type="component" value="Unassembled WGS sequence"/>
</dbReference>
<comment type="caution">
    <text evidence="2">The sequence shown here is derived from an EMBL/GenBank/DDBJ whole genome shotgun (WGS) entry which is preliminary data.</text>
</comment>
<sequence length="69" mass="8109">MNQTKEELLDQPIELLDLPPRVFRALKRPWLVKFNTVRDLVEIEYSNIPELGPVGRETIKNTLSDYLDK</sequence>
<dbReference type="SUPFAM" id="SSF47789">
    <property type="entry name" value="C-terminal domain of RNA polymerase alpha subunit"/>
    <property type="match status" value="1"/>
</dbReference>
<keyword evidence="3" id="KW-1185">Reference proteome</keyword>
<evidence type="ECO:0000313" key="2">
    <source>
        <dbReference type="EMBL" id="MBK3494088.1"/>
    </source>
</evidence>
<gene>
    <name evidence="2" type="ORF">JFL43_04295</name>
</gene>
<dbReference type="Gene3D" id="1.10.150.20">
    <property type="entry name" value="5' to 3' exonuclease, C-terminal subdomain"/>
    <property type="match status" value="1"/>
</dbReference>
<proteinExistence type="predicted"/>
<reference evidence="2 3" key="1">
    <citation type="submission" date="2020-12" db="EMBL/GenBank/DDBJ databases">
        <title>YIM B01967 draft genome.</title>
        <authorList>
            <person name="Yan X."/>
        </authorList>
    </citation>
    <scope>NUCLEOTIDE SEQUENCE [LARGE SCALE GENOMIC DNA]</scope>
    <source>
        <strain evidence="2 3">YIM B01967</strain>
    </source>
</reference>
<evidence type="ECO:0000313" key="3">
    <source>
        <dbReference type="Proteomes" id="UP000618943"/>
    </source>
</evidence>
<dbReference type="InterPro" id="IPR011260">
    <property type="entry name" value="RNAP_asu_C"/>
</dbReference>
<evidence type="ECO:0000259" key="1">
    <source>
        <dbReference type="Pfam" id="PF03118"/>
    </source>
</evidence>
<dbReference type="RefSeq" id="WP_200748077.1">
    <property type="nucleotide sequence ID" value="NZ_JAEOAH010000004.1"/>
</dbReference>
<name>A0ABS1H4W0_9BACL</name>
<accession>A0ABS1H4W0</accession>
<organism evidence="2 3">
    <name type="scientific">Viridibacillus soli</name>
    <dbReference type="NCBI Taxonomy" id="2798301"/>
    <lineage>
        <taxon>Bacteria</taxon>
        <taxon>Bacillati</taxon>
        <taxon>Bacillota</taxon>
        <taxon>Bacilli</taxon>
        <taxon>Bacillales</taxon>
        <taxon>Caryophanaceae</taxon>
        <taxon>Viridibacillus</taxon>
    </lineage>
</organism>
<dbReference type="EMBL" id="JAEOAH010000004">
    <property type="protein sequence ID" value="MBK3494088.1"/>
    <property type="molecule type" value="Genomic_DNA"/>
</dbReference>